<keyword evidence="1" id="KW-0472">Membrane</keyword>
<evidence type="ECO:0000313" key="2">
    <source>
        <dbReference type="EMBL" id="RZB12322.1"/>
    </source>
</evidence>
<feature type="transmembrane region" description="Helical" evidence="1">
    <location>
        <begin position="122"/>
        <end position="145"/>
    </location>
</feature>
<feature type="transmembrane region" description="Helical" evidence="1">
    <location>
        <begin position="326"/>
        <end position="347"/>
    </location>
</feature>
<dbReference type="AlphaFoldDB" id="A0A4Q6I3B2"/>
<protein>
    <recommendedName>
        <fullName evidence="4">Cytochrome C oxidase subunit I</fullName>
    </recommendedName>
</protein>
<feature type="transmembrane region" description="Helical" evidence="1">
    <location>
        <begin position="56"/>
        <end position="79"/>
    </location>
</feature>
<comment type="caution">
    <text evidence="2">The sequence shown here is derived from an EMBL/GenBank/DDBJ whole genome shotgun (WGS) entry which is preliminary data.</text>
</comment>
<feature type="transmembrane region" description="Helical" evidence="1">
    <location>
        <begin position="233"/>
        <end position="254"/>
    </location>
</feature>
<feature type="transmembrane region" description="Helical" evidence="1">
    <location>
        <begin position="299"/>
        <end position="320"/>
    </location>
</feature>
<dbReference type="GO" id="GO:0009060">
    <property type="term" value="P:aerobic respiration"/>
    <property type="evidence" value="ECO:0007669"/>
    <property type="project" value="InterPro"/>
</dbReference>
<feature type="transmembrane region" description="Helical" evidence="1">
    <location>
        <begin position="91"/>
        <end position="110"/>
    </location>
</feature>
<dbReference type="Proteomes" id="UP000293377">
    <property type="component" value="Unassembled WGS sequence"/>
</dbReference>
<dbReference type="InterPro" id="IPR000883">
    <property type="entry name" value="Cyt_C_Oxase_1"/>
</dbReference>
<feature type="transmembrane region" description="Helical" evidence="1">
    <location>
        <begin position="201"/>
        <end position="221"/>
    </location>
</feature>
<dbReference type="EMBL" id="QOHL01000033">
    <property type="protein sequence ID" value="RZB12322.1"/>
    <property type="molecule type" value="Genomic_DNA"/>
</dbReference>
<feature type="transmembrane region" description="Helical" evidence="1">
    <location>
        <begin position="359"/>
        <end position="380"/>
    </location>
</feature>
<feature type="transmembrane region" description="Helical" evidence="1">
    <location>
        <begin position="157"/>
        <end position="181"/>
    </location>
</feature>
<dbReference type="Pfam" id="PF00115">
    <property type="entry name" value="COX1"/>
    <property type="match status" value="1"/>
</dbReference>
<organism evidence="2 3">
    <name type="scientific">Ehrlichia minasensis</name>
    <dbReference type="NCBI Taxonomy" id="1242993"/>
    <lineage>
        <taxon>Bacteria</taxon>
        <taxon>Pseudomonadati</taxon>
        <taxon>Pseudomonadota</taxon>
        <taxon>Alphaproteobacteria</taxon>
        <taxon>Rickettsiales</taxon>
        <taxon>Anaplasmataceae</taxon>
        <taxon>Ehrlichia</taxon>
    </lineage>
</organism>
<reference evidence="2 3" key="1">
    <citation type="submission" date="2018-06" db="EMBL/GenBank/DDBJ databases">
        <title>Complete Genome Sequence of Ehrlichia minasensis Isolated From Cattle.</title>
        <authorList>
            <person name="Aguiar D.M."/>
            <person name="Araujo J.P.A.Jr."/>
            <person name="Nakazato L."/>
            <person name="Bard E."/>
            <person name="Cabezas-Cruz A."/>
        </authorList>
    </citation>
    <scope>NUCLEOTIDE SEQUENCE [LARGE SCALE GENOMIC DNA]</scope>
    <source>
        <strain evidence="2 3">B11</strain>
    </source>
</reference>
<dbReference type="STRING" id="1242993.ehr_00113"/>
<dbReference type="Gene3D" id="1.20.210.10">
    <property type="entry name" value="Cytochrome c oxidase-like, subunit I domain"/>
    <property type="match status" value="1"/>
</dbReference>
<feature type="transmembrane region" description="Helical" evidence="1">
    <location>
        <begin position="266"/>
        <end position="287"/>
    </location>
</feature>
<keyword evidence="1" id="KW-0812">Transmembrane</keyword>
<dbReference type="GO" id="GO:0004129">
    <property type="term" value="F:cytochrome-c oxidase activity"/>
    <property type="evidence" value="ECO:0007669"/>
    <property type="project" value="InterPro"/>
</dbReference>
<dbReference type="RefSeq" id="WP_045170702.1">
    <property type="nucleotide sequence ID" value="NZ_QOHL01000033.1"/>
</dbReference>
<accession>A0A4Q6I3B2</accession>
<dbReference type="GO" id="GO:0016020">
    <property type="term" value="C:membrane"/>
    <property type="evidence" value="ECO:0007669"/>
    <property type="project" value="InterPro"/>
</dbReference>
<evidence type="ECO:0008006" key="4">
    <source>
        <dbReference type="Google" id="ProtNLM"/>
    </source>
</evidence>
<gene>
    <name evidence="2" type="ORF">DRF75_04780</name>
</gene>
<proteinExistence type="predicted"/>
<evidence type="ECO:0000256" key="1">
    <source>
        <dbReference type="SAM" id="Phobius"/>
    </source>
</evidence>
<keyword evidence="3" id="KW-1185">Reference proteome</keyword>
<sequence length="436" mass="48746">MLNVNTYNLKLCHKWLVLGVSALGISGLLSIFVILLRLPISKSFILDVDKVFDTSLVIHVNLSVLVWASSIVSIISSLMISTHKYSKCFTYLCYLAFIGTLLMVISVFLPNAEPIKNNYVPVINNTCFLSGLIIFIASILFYSILSTKSHNLKIHQDVALGVQGISIIFICAVLCFTMSYYTIHKNNYFSIISFYENVFWGGGHILQMAFSQALLIVYLIMLGTNNKLLNKNLINTIFIINTLSTVIGPIVYIYHPSDSQFAIDFFIWHMRTLGGIIPIFVFILTLFNLKTLLKNHYHSLICTTLLFSYGGILGILTIHGNVTIPAHYHGSIVGMTLAFMGFIYWLLPKLNFGNTNNFYTNLQIYVYSLGQFLHITGLEWLGGYGALRKVAYLPDTASKIAKHCFTLGGLMAIIGGCMFVVIVLLQICKKKSNDAS</sequence>
<dbReference type="InterPro" id="IPR036927">
    <property type="entry name" value="Cyt_c_oxase-like_su1_sf"/>
</dbReference>
<name>A0A4Q6I3B2_9RICK</name>
<dbReference type="GO" id="GO:0020037">
    <property type="term" value="F:heme binding"/>
    <property type="evidence" value="ECO:0007669"/>
    <property type="project" value="InterPro"/>
</dbReference>
<feature type="transmembrane region" description="Helical" evidence="1">
    <location>
        <begin position="400"/>
        <end position="425"/>
    </location>
</feature>
<dbReference type="OrthoDB" id="11275at2"/>
<evidence type="ECO:0000313" key="3">
    <source>
        <dbReference type="Proteomes" id="UP000293377"/>
    </source>
</evidence>
<feature type="transmembrane region" description="Helical" evidence="1">
    <location>
        <begin position="15"/>
        <end position="36"/>
    </location>
</feature>
<keyword evidence="1" id="KW-1133">Transmembrane helix</keyword>
<dbReference type="SUPFAM" id="SSF81442">
    <property type="entry name" value="Cytochrome c oxidase subunit I-like"/>
    <property type="match status" value="1"/>
</dbReference>